<feature type="compositionally biased region" description="Low complexity" evidence="3">
    <location>
        <begin position="163"/>
        <end position="183"/>
    </location>
</feature>
<protein>
    <submittedName>
        <fullName evidence="6">Uncharacterized protein</fullName>
    </submittedName>
</protein>
<dbReference type="InterPro" id="IPR045032">
    <property type="entry name" value="PEL"/>
</dbReference>
<keyword evidence="1 2" id="KW-0456">Lyase</keyword>
<accession>A0A4R4W6J0</accession>
<dbReference type="SUPFAM" id="SSF51126">
    <property type="entry name" value="Pectin lyase-like"/>
    <property type="match status" value="1"/>
</dbReference>
<reference evidence="6 7" key="1">
    <citation type="submission" date="2019-03" db="EMBL/GenBank/DDBJ databases">
        <title>Draft genome sequences of novel Actinobacteria.</title>
        <authorList>
            <person name="Sahin N."/>
            <person name="Ay H."/>
            <person name="Saygin H."/>
        </authorList>
    </citation>
    <scope>NUCLEOTIDE SEQUENCE [LARGE SCALE GENOMIC DNA]</scope>
    <source>
        <strain evidence="6 7">KC712</strain>
    </source>
</reference>
<dbReference type="GO" id="GO:0005576">
    <property type="term" value="C:extracellular region"/>
    <property type="evidence" value="ECO:0007669"/>
    <property type="project" value="UniProtKB-SubCell"/>
</dbReference>
<keyword evidence="7" id="KW-1185">Reference proteome</keyword>
<name>A0A4R4W6J0_9ACTN</name>
<dbReference type="InterPro" id="IPR011050">
    <property type="entry name" value="Pectin_lyase_fold/virulence"/>
</dbReference>
<evidence type="ECO:0000259" key="4">
    <source>
        <dbReference type="SMART" id="SM00458"/>
    </source>
</evidence>
<keyword evidence="2" id="KW-0624">Polysaccharide degradation</keyword>
<dbReference type="AlphaFoldDB" id="A0A4R4W6J0"/>
<feature type="domain" description="Ricin B lectin" evidence="4">
    <location>
        <begin position="22"/>
        <end position="160"/>
    </location>
</feature>
<keyword evidence="2" id="KW-0119">Carbohydrate metabolism</keyword>
<dbReference type="PANTHER" id="PTHR31683">
    <property type="entry name" value="PECTATE LYASE 18-RELATED"/>
    <property type="match status" value="1"/>
</dbReference>
<dbReference type="GO" id="GO:0000272">
    <property type="term" value="P:polysaccharide catabolic process"/>
    <property type="evidence" value="ECO:0007669"/>
    <property type="project" value="UniProtKB-KW"/>
</dbReference>
<evidence type="ECO:0000256" key="1">
    <source>
        <dbReference type="ARBA" id="ARBA00023239"/>
    </source>
</evidence>
<evidence type="ECO:0000259" key="5">
    <source>
        <dbReference type="SMART" id="SM00656"/>
    </source>
</evidence>
<evidence type="ECO:0000256" key="2">
    <source>
        <dbReference type="RuleBase" id="RU361173"/>
    </source>
</evidence>
<dbReference type="CDD" id="cd00161">
    <property type="entry name" value="beta-trefoil_Ricin-like"/>
    <property type="match status" value="1"/>
</dbReference>
<dbReference type="InterPro" id="IPR002022">
    <property type="entry name" value="Pec_lyase"/>
</dbReference>
<sequence length="478" mass="50910">MTATLALVAPGRATAADAPAAGGTYRIVGSESGKCLDIKDHSTANGAKLQQWSCGSATSTWQHFKVVASSGGRVNLASANSTRCLDVPSASTSIGVQIQQWGCGDGTKANQQWTFTNPAFGLHQIVGVNGLCLGVSSGSNGSPVTQNTCGTSGSQRWAFQPVDGSTPSPTPTDPGTSPNTPDGFAALPGEGHGPTTGGAGGRTVTVTNQADLDRYVTAAEPYTIKVAVPITITPKGTELRVASNKTIIGAGTQGQIVGGGFFLGGVHNVIIRNLTIRDTLMPEDDPGDDDYDYDAIQIDSGHHIWIDHNRLARMNDGLLDSRKDTTNITVSWNHFKENHKTFGIGWTPNVTAKMTIHHNWFQNTQARNPSADNLAAVHLYNNYLQDITGYGHLSRGSTKAVIENSYFENVLDPYYVQDDAELVQRDNVVVDSRWSAGKLKERGGAFDPRSFYPYTLDRAADVPALLRAEAGPRPDIGT</sequence>
<feature type="domain" description="Pectate lyase" evidence="5">
    <location>
        <begin position="199"/>
        <end position="413"/>
    </location>
</feature>
<dbReference type="SMART" id="SM00656">
    <property type="entry name" value="Amb_all"/>
    <property type="match status" value="1"/>
</dbReference>
<comment type="subcellular location">
    <subcellularLocation>
        <location evidence="2">Secreted</location>
    </subcellularLocation>
</comment>
<dbReference type="PANTHER" id="PTHR31683:SF18">
    <property type="entry name" value="PECTATE LYASE 21-RELATED"/>
    <property type="match status" value="1"/>
</dbReference>
<dbReference type="Gene3D" id="2.160.20.10">
    <property type="entry name" value="Single-stranded right-handed beta-helix, Pectin lyase-like"/>
    <property type="match status" value="1"/>
</dbReference>
<keyword evidence="2" id="KW-0964">Secreted</keyword>
<evidence type="ECO:0000313" key="6">
    <source>
        <dbReference type="EMBL" id="TDD14258.1"/>
    </source>
</evidence>
<gene>
    <name evidence="6" type="ORF">E1294_38165</name>
</gene>
<dbReference type="EMBL" id="SMKP01000152">
    <property type="protein sequence ID" value="TDD14258.1"/>
    <property type="molecule type" value="Genomic_DNA"/>
</dbReference>
<dbReference type="PROSITE" id="PS50231">
    <property type="entry name" value="RICIN_B_LECTIN"/>
    <property type="match status" value="1"/>
</dbReference>
<proteinExistence type="inferred from homology"/>
<feature type="compositionally biased region" description="Gly residues" evidence="3">
    <location>
        <begin position="190"/>
        <end position="201"/>
    </location>
</feature>
<dbReference type="GO" id="GO:0030570">
    <property type="term" value="F:pectate lyase activity"/>
    <property type="evidence" value="ECO:0007669"/>
    <property type="project" value="InterPro"/>
</dbReference>
<dbReference type="Pfam" id="PF00544">
    <property type="entry name" value="Pectate_lyase_4"/>
    <property type="match status" value="1"/>
</dbReference>
<evidence type="ECO:0000313" key="7">
    <source>
        <dbReference type="Proteomes" id="UP000294543"/>
    </source>
</evidence>
<evidence type="ECO:0000256" key="3">
    <source>
        <dbReference type="SAM" id="MobiDB-lite"/>
    </source>
</evidence>
<dbReference type="OrthoDB" id="112037at2"/>
<dbReference type="InterPro" id="IPR000772">
    <property type="entry name" value="Ricin_B_lectin"/>
</dbReference>
<organism evidence="6 7">
    <name type="scientific">Nonomuraea diastatica</name>
    <dbReference type="NCBI Taxonomy" id="1848329"/>
    <lineage>
        <taxon>Bacteria</taxon>
        <taxon>Bacillati</taxon>
        <taxon>Actinomycetota</taxon>
        <taxon>Actinomycetes</taxon>
        <taxon>Streptosporangiales</taxon>
        <taxon>Streptosporangiaceae</taxon>
        <taxon>Nonomuraea</taxon>
    </lineage>
</organism>
<dbReference type="SMART" id="SM00458">
    <property type="entry name" value="RICIN"/>
    <property type="match status" value="1"/>
</dbReference>
<dbReference type="Pfam" id="PF14200">
    <property type="entry name" value="RicinB_lectin_2"/>
    <property type="match status" value="2"/>
</dbReference>
<feature type="compositionally biased region" description="Polar residues" evidence="3">
    <location>
        <begin position="143"/>
        <end position="157"/>
    </location>
</feature>
<comment type="similarity">
    <text evidence="2">Belongs to the polysaccharide lyase 1 family.</text>
</comment>
<feature type="region of interest" description="Disordered" evidence="3">
    <location>
        <begin position="143"/>
        <end position="204"/>
    </location>
</feature>
<dbReference type="Gene3D" id="2.80.10.50">
    <property type="match status" value="2"/>
</dbReference>
<comment type="caution">
    <text evidence="6">The sequence shown here is derived from an EMBL/GenBank/DDBJ whole genome shotgun (WGS) entry which is preliminary data.</text>
</comment>
<dbReference type="Proteomes" id="UP000294543">
    <property type="component" value="Unassembled WGS sequence"/>
</dbReference>
<dbReference type="InterPro" id="IPR012334">
    <property type="entry name" value="Pectin_lyas_fold"/>
</dbReference>
<dbReference type="InterPro" id="IPR035992">
    <property type="entry name" value="Ricin_B-like_lectins"/>
</dbReference>
<dbReference type="SUPFAM" id="SSF50370">
    <property type="entry name" value="Ricin B-like lectins"/>
    <property type="match status" value="1"/>
</dbReference>